<reference evidence="1" key="1">
    <citation type="submission" date="2020-05" db="EMBL/GenBank/DDBJ databases">
        <title>Mycena genomes resolve the evolution of fungal bioluminescence.</title>
        <authorList>
            <person name="Tsai I.J."/>
        </authorList>
    </citation>
    <scope>NUCLEOTIDE SEQUENCE</scope>
    <source>
        <strain evidence="1">160909Yilan</strain>
    </source>
</reference>
<protein>
    <submittedName>
        <fullName evidence="1">Uncharacterized protein</fullName>
    </submittedName>
</protein>
<evidence type="ECO:0000313" key="1">
    <source>
        <dbReference type="EMBL" id="KAF7364440.1"/>
    </source>
</evidence>
<gene>
    <name evidence="1" type="ORF">MSAN_01105100</name>
</gene>
<dbReference type="AlphaFoldDB" id="A0A8H6YNM8"/>
<keyword evidence="2" id="KW-1185">Reference proteome</keyword>
<sequence length="206" mass="22346">MTESKPATSAGRPHDSRITTLTAFFARQVCAGLLVGWGKRMPVQAFILLAVMRLSTAAHLQPRGLCSVTPLRHMAMPLAPLVLLPTPAARSLPSSRSRVFSPQPSLSGLSILVLPVYDIFKLMRSPDFHLWRSTASQDPHSGATGVVRDVFWASILGRVWGCKDAALGELPHPSDISMSVSITTCFPALLARTWRSFDSTITSPLT</sequence>
<accession>A0A8H6YNM8</accession>
<dbReference type="EMBL" id="JACAZH010000007">
    <property type="protein sequence ID" value="KAF7364440.1"/>
    <property type="molecule type" value="Genomic_DNA"/>
</dbReference>
<proteinExistence type="predicted"/>
<evidence type="ECO:0000313" key="2">
    <source>
        <dbReference type="Proteomes" id="UP000623467"/>
    </source>
</evidence>
<organism evidence="1 2">
    <name type="scientific">Mycena sanguinolenta</name>
    <dbReference type="NCBI Taxonomy" id="230812"/>
    <lineage>
        <taxon>Eukaryota</taxon>
        <taxon>Fungi</taxon>
        <taxon>Dikarya</taxon>
        <taxon>Basidiomycota</taxon>
        <taxon>Agaricomycotina</taxon>
        <taxon>Agaricomycetes</taxon>
        <taxon>Agaricomycetidae</taxon>
        <taxon>Agaricales</taxon>
        <taxon>Marasmiineae</taxon>
        <taxon>Mycenaceae</taxon>
        <taxon>Mycena</taxon>
    </lineage>
</organism>
<name>A0A8H6YNM8_9AGAR</name>
<comment type="caution">
    <text evidence="1">The sequence shown here is derived from an EMBL/GenBank/DDBJ whole genome shotgun (WGS) entry which is preliminary data.</text>
</comment>
<dbReference type="Proteomes" id="UP000623467">
    <property type="component" value="Unassembled WGS sequence"/>
</dbReference>